<accession>A0A645HWH5</accession>
<dbReference type="EMBL" id="VSSQ01101788">
    <property type="protein sequence ID" value="MPN43405.1"/>
    <property type="molecule type" value="Genomic_DNA"/>
</dbReference>
<dbReference type="AlphaFoldDB" id="A0A645HWH5"/>
<evidence type="ECO:0000256" key="1">
    <source>
        <dbReference type="SAM" id="Phobius"/>
    </source>
</evidence>
<gene>
    <name evidence="2" type="ORF">SDC9_190964</name>
</gene>
<evidence type="ECO:0000313" key="2">
    <source>
        <dbReference type="EMBL" id="MPN43405.1"/>
    </source>
</evidence>
<sequence length="93" mass="10422">MYLRAVQDDDFMLMKVIIIDYFNGFGRSCGGDIFAAVIEIYQMLSKLFGLLLFLAKKKLHGNAGHFQSAGGIYTRAENKSYMIDANIFTTQPG</sequence>
<comment type="caution">
    <text evidence="2">The sequence shown here is derived from an EMBL/GenBank/DDBJ whole genome shotgun (WGS) entry which is preliminary data.</text>
</comment>
<proteinExistence type="predicted"/>
<keyword evidence="1" id="KW-0812">Transmembrane</keyword>
<organism evidence="2">
    <name type="scientific">bioreactor metagenome</name>
    <dbReference type="NCBI Taxonomy" id="1076179"/>
    <lineage>
        <taxon>unclassified sequences</taxon>
        <taxon>metagenomes</taxon>
        <taxon>ecological metagenomes</taxon>
    </lineage>
</organism>
<protein>
    <submittedName>
        <fullName evidence="2">Uncharacterized protein</fullName>
    </submittedName>
</protein>
<feature type="transmembrane region" description="Helical" evidence="1">
    <location>
        <begin position="33"/>
        <end position="55"/>
    </location>
</feature>
<keyword evidence="1" id="KW-1133">Transmembrane helix</keyword>
<name>A0A645HWH5_9ZZZZ</name>
<keyword evidence="1" id="KW-0472">Membrane</keyword>
<reference evidence="2" key="1">
    <citation type="submission" date="2019-08" db="EMBL/GenBank/DDBJ databases">
        <authorList>
            <person name="Kucharzyk K."/>
            <person name="Murdoch R.W."/>
            <person name="Higgins S."/>
            <person name="Loffler F."/>
        </authorList>
    </citation>
    <scope>NUCLEOTIDE SEQUENCE</scope>
</reference>